<name>A0A518EUM1_9BACT</name>
<gene>
    <name evidence="1" type="ORF">Poly30_33380</name>
</gene>
<sequence length="94" mass="10248">MDDPPDIFRGTGGRSPLQNFVRAHLPGFLAAFEDEHGGRSLPKYVIQEFEALLECGDPAFGFSRLRRPSCSGLSLSDTREGCGCEAQAANFCRP</sequence>
<accession>A0A518EUM1</accession>
<keyword evidence="2" id="KW-1185">Reference proteome</keyword>
<proteinExistence type="predicted"/>
<dbReference type="AlphaFoldDB" id="A0A518EUM1"/>
<dbReference type="EMBL" id="CP036434">
    <property type="protein sequence ID" value="QDV07805.1"/>
    <property type="molecule type" value="Genomic_DNA"/>
</dbReference>
<evidence type="ECO:0000313" key="1">
    <source>
        <dbReference type="EMBL" id="QDV07805.1"/>
    </source>
</evidence>
<organism evidence="1 2">
    <name type="scientific">Saltatorellus ferox</name>
    <dbReference type="NCBI Taxonomy" id="2528018"/>
    <lineage>
        <taxon>Bacteria</taxon>
        <taxon>Pseudomonadati</taxon>
        <taxon>Planctomycetota</taxon>
        <taxon>Planctomycetia</taxon>
        <taxon>Planctomycetia incertae sedis</taxon>
        <taxon>Saltatorellus</taxon>
    </lineage>
</organism>
<evidence type="ECO:0000313" key="2">
    <source>
        <dbReference type="Proteomes" id="UP000320390"/>
    </source>
</evidence>
<dbReference type="Proteomes" id="UP000320390">
    <property type="component" value="Chromosome"/>
</dbReference>
<reference evidence="1 2" key="1">
    <citation type="submission" date="2019-02" db="EMBL/GenBank/DDBJ databases">
        <title>Deep-cultivation of Planctomycetes and their phenomic and genomic characterization uncovers novel biology.</title>
        <authorList>
            <person name="Wiegand S."/>
            <person name="Jogler M."/>
            <person name="Boedeker C."/>
            <person name="Pinto D."/>
            <person name="Vollmers J."/>
            <person name="Rivas-Marin E."/>
            <person name="Kohn T."/>
            <person name="Peeters S.H."/>
            <person name="Heuer A."/>
            <person name="Rast P."/>
            <person name="Oberbeckmann S."/>
            <person name="Bunk B."/>
            <person name="Jeske O."/>
            <person name="Meyerdierks A."/>
            <person name="Storesund J.E."/>
            <person name="Kallscheuer N."/>
            <person name="Luecker S."/>
            <person name="Lage O.M."/>
            <person name="Pohl T."/>
            <person name="Merkel B.J."/>
            <person name="Hornburger P."/>
            <person name="Mueller R.-W."/>
            <person name="Bruemmer F."/>
            <person name="Labrenz M."/>
            <person name="Spormann A.M."/>
            <person name="Op den Camp H."/>
            <person name="Overmann J."/>
            <person name="Amann R."/>
            <person name="Jetten M.S.M."/>
            <person name="Mascher T."/>
            <person name="Medema M.H."/>
            <person name="Devos D.P."/>
            <person name="Kaster A.-K."/>
            <person name="Ovreas L."/>
            <person name="Rohde M."/>
            <person name="Galperin M.Y."/>
            <person name="Jogler C."/>
        </authorList>
    </citation>
    <scope>NUCLEOTIDE SEQUENCE [LARGE SCALE GENOMIC DNA]</scope>
    <source>
        <strain evidence="1 2">Poly30</strain>
    </source>
</reference>
<protein>
    <submittedName>
        <fullName evidence="1">Uncharacterized protein</fullName>
    </submittedName>
</protein>